<dbReference type="InterPro" id="IPR036144">
    <property type="entry name" value="RibA-like_sf"/>
</dbReference>
<dbReference type="FunFam" id="3.90.870.10:FF:000001">
    <property type="entry name" value="Riboflavin biosynthesis protein RibBA"/>
    <property type="match status" value="1"/>
</dbReference>
<dbReference type="GO" id="GO:0009231">
    <property type="term" value="P:riboflavin biosynthetic process"/>
    <property type="evidence" value="ECO:0007669"/>
    <property type="project" value="UniProtKB-UniRule"/>
</dbReference>
<dbReference type="PANTHER" id="PTHR21327">
    <property type="entry name" value="GTP CYCLOHYDROLASE II-RELATED"/>
    <property type="match status" value="1"/>
</dbReference>
<protein>
    <recommendedName>
        <fullName evidence="8 14">3,4-dihydroxy-2-butanone 4-phosphate synthase</fullName>
        <shortName evidence="14">DHBP synthase</shortName>
        <ecNumber evidence="7 14">4.1.99.12</ecNumber>
    </recommendedName>
</protein>
<evidence type="ECO:0000259" key="15">
    <source>
        <dbReference type="Pfam" id="PF00925"/>
    </source>
</evidence>
<feature type="binding site" evidence="14">
    <location>
        <position position="53"/>
    </location>
    <ligand>
        <name>D-ribulose 5-phosphate</name>
        <dbReference type="ChEBI" id="CHEBI:58121"/>
    </ligand>
</feature>
<dbReference type="SUPFAM" id="SSF55821">
    <property type="entry name" value="YrdC/RibB"/>
    <property type="match status" value="1"/>
</dbReference>
<evidence type="ECO:0000256" key="10">
    <source>
        <dbReference type="ARBA" id="ARBA00022723"/>
    </source>
</evidence>
<dbReference type="InterPro" id="IPR032677">
    <property type="entry name" value="GTP_cyclohydro_II"/>
</dbReference>
<comment type="function">
    <text evidence="3 14">Catalyzes the conversion of D-ribulose 5-phosphate to formate and 3,4-dihydroxy-2-butanone 4-phosphate.</text>
</comment>
<comment type="similarity">
    <text evidence="6">In the C-terminal section; belongs to the GTP cyclohydrolase II family.</text>
</comment>
<feature type="binding site" evidence="14">
    <location>
        <position position="49"/>
    </location>
    <ligand>
        <name>Mg(2+)</name>
        <dbReference type="ChEBI" id="CHEBI:18420"/>
        <label>1</label>
    </ligand>
</feature>
<dbReference type="UniPathway" id="UPA00275">
    <property type="reaction ID" value="UER00399"/>
</dbReference>
<evidence type="ECO:0000256" key="8">
    <source>
        <dbReference type="ARBA" id="ARBA00018836"/>
    </source>
</evidence>
<dbReference type="GO" id="GO:0000287">
    <property type="term" value="F:magnesium ion binding"/>
    <property type="evidence" value="ECO:0007669"/>
    <property type="project" value="UniProtKB-UniRule"/>
</dbReference>
<evidence type="ECO:0000256" key="7">
    <source>
        <dbReference type="ARBA" id="ARBA00012153"/>
    </source>
</evidence>
<evidence type="ECO:0000256" key="13">
    <source>
        <dbReference type="ARBA" id="ARBA00023239"/>
    </source>
</evidence>
<comment type="similarity">
    <text evidence="14">Belongs to the DHBP synthase family.</text>
</comment>
<evidence type="ECO:0000256" key="9">
    <source>
        <dbReference type="ARBA" id="ARBA00022619"/>
    </source>
</evidence>
<evidence type="ECO:0000256" key="5">
    <source>
        <dbReference type="ARBA" id="ARBA00005520"/>
    </source>
</evidence>
<dbReference type="RefSeq" id="WP_096057625.1">
    <property type="nucleotide sequence ID" value="NZ_CP023344.1"/>
</dbReference>
<evidence type="ECO:0000256" key="4">
    <source>
        <dbReference type="ARBA" id="ARBA00004904"/>
    </source>
</evidence>
<feature type="site" description="Essential for catalytic activity" evidence="14">
    <location>
        <position position="185"/>
    </location>
</feature>
<feature type="domain" description="GTP cyclohydrolase II" evidence="15">
    <location>
        <begin position="234"/>
        <end position="384"/>
    </location>
</feature>
<dbReference type="GO" id="GO:0008686">
    <property type="term" value="F:3,4-dihydroxy-2-butanone-4-phosphate synthase activity"/>
    <property type="evidence" value="ECO:0007669"/>
    <property type="project" value="UniProtKB-UniRule"/>
</dbReference>
<dbReference type="OrthoDB" id="9793111at2"/>
<evidence type="ECO:0000256" key="2">
    <source>
        <dbReference type="ARBA" id="ARBA00001936"/>
    </source>
</evidence>
<dbReference type="KEGG" id="vbh:CMV30_04960"/>
<dbReference type="Pfam" id="PF00925">
    <property type="entry name" value="GTP_cyclohydro2"/>
    <property type="match status" value="1"/>
</dbReference>
<evidence type="ECO:0000256" key="11">
    <source>
        <dbReference type="ARBA" id="ARBA00022842"/>
    </source>
</evidence>
<keyword evidence="17" id="KW-1185">Reference proteome</keyword>
<dbReference type="NCBIfam" id="TIGR00506">
    <property type="entry name" value="ribB"/>
    <property type="match status" value="1"/>
</dbReference>
<feature type="binding site" evidence="14">
    <location>
        <position position="164"/>
    </location>
    <ligand>
        <name>Mg(2+)</name>
        <dbReference type="ChEBI" id="CHEBI:18420"/>
        <label>2</label>
    </ligand>
</feature>
<dbReference type="PIRSF" id="PIRSF001259">
    <property type="entry name" value="RibA"/>
    <property type="match status" value="1"/>
</dbReference>
<reference evidence="16 17" key="1">
    <citation type="submission" date="2017-09" db="EMBL/GenBank/DDBJ databases">
        <title>Complete genome sequence of Verrucomicrobial strain HZ-65, isolated from freshwater.</title>
        <authorList>
            <person name="Choi A."/>
        </authorList>
    </citation>
    <scope>NUCLEOTIDE SEQUENCE [LARGE SCALE GENOMIC DNA]</scope>
    <source>
        <strain evidence="16 17">HZ-65</strain>
    </source>
</reference>
<dbReference type="InterPro" id="IPR017945">
    <property type="entry name" value="DHBP_synth_RibB-like_a/b_dom"/>
</dbReference>
<keyword evidence="12 14" id="KW-0464">Manganese</keyword>
<dbReference type="HAMAP" id="MF_00180">
    <property type="entry name" value="RibB"/>
    <property type="match status" value="1"/>
</dbReference>
<keyword evidence="13 14" id="KW-0456">Lyase</keyword>
<feature type="binding site" evidence="14">
    <location>
        <position position="49"/>
    </location>
    <ligand>
        <name>Mg(2+)</name>
        <dbReference type="ChEBI" id="CHEBI:18420"/>
        <label>2</label>
    </ligand>
</feature>
<sequence>MPSHPSESSSTTAPCSARAIDNGFDTIEAAIAAIAAGRPVIVTDDEDRENEGDLIIAAEKATVESINMMILHARGLICVPMTGEHLARLGIGEMVPKNRESFKTAFAVSVDAAHGISTGISAADRTATVKLLANPATTADDLVQPGHIFPLAARPGGVLERAGHTEAAVDLAVLAGLKPCAVICEILKDDGSMARVPDLIEFKKRFNIPLVSIEQLIEYRHRTELLVEKISTEFVATAWGDFDLHTFRERLSGRTHYALTLGTLDDTPTLVRVHRMNLLSDVFRQRGSDGAAVIENSLEQIRAEGRGALVYLQHNPTRPLPAFKTPGSLEEKKAQPLPADFREAGIGAQILSSLGLKKIRLLSSTHRKVIGLDGFGLDIVAQVPLCTK</sequence>
<evidence type="ECO:0000313" key="17">
    <source>
        <dbReference type="Proteomes" id="UP000217265"/>
    </source>
</evidence>
<dbReference type="AlphaFoldDB" id="A0A290QCL4"/>
<dbReference type="GO" id="GO:0005829">
    <property type="term" value="C:cytosol"/>
    <property type="evidence" value="ECO:0007669"/>
    <property type="project" value="TreeGrafter"/>
</dbReference>
<evidence type="ECO:0000256" key="12">
    <source>
        <dbReference type="ARBA" id="ARBA00023211"/>
    </source>
</evidence>
<dbReference type="SUPFAM" id="SSF142695">
    <property type="entry name" value="RibA-like"/>
    <property type="match status" value="1"/>
</dbReference>
<evidence type="ECO:0000256" key="14">
    <source>
        <dbReference type="HAMAP-Rule" id="MF_00180"/>
    </source>
</evidence>
<comment type="cofactor">
    <cofactor evidence="14">
        <name>Mg(2+)</name>
        <dbReference type="ChEBI" id="CHEBI:18420"/>
    </cofactor>
    <cofactor evidence="14">
        <name>Mn(2+)</name>
        <dbReference type="ChEBI" id="CHEBI:29035"/>
    </cofactor>
    <text evidence="14">Binds 2 divalent metal cations per subunit. Magnesium or manganese.</text>
</comment>
<name>A0A290QCL4_9BACT</name>
<dbReference type="PANTHER" id="PTHR21327:SF18">
    <property type="entry name" value="3,4-DIHYDROXY-2-BUTANONE 4-PHOSPHATE SYNTHASE"/>
    <property type="match status" value="1"/>
</dbReference>
<feature type="site" description="Essential for catalytic activity" evidence="14">
    <location>
        <position position="147"/>
    </location>
</feature>
<dbReference type="InterPro" id="IPR000422">
    <property type="entry name" value="DHBP_synthase_RibB"/>
</dbReference>
<proteinExistence type="inferred from homology"/>
<comment type="pathway">
    <text evidence="4 14">Cofactor biosynthesis; riboflavin biosynthesis; 2-hydroxy-3-oxobutyl phosphate from D-ribulose 5-phosphate: step 1/1.</text>
</comment>
<comment type="cofactor">
    <cofactor evidence="2">
        <name>Mn(2+)</name>
        <dbReference type="ChEBI" id="CHEBI:29035"/>
    </cofactor>
</comment>
<evidence type="ECO:0000256" key="6">
    <source>
        <dbReference type="ARBA" id="ARBA00008976"/>
    </source>
</evidence>
<dbReference type="Pfam" id="PF00926">
    <property type="entry name" value="DHBP_synthase"/>
    <property type="match status" value="1"/>
</dbReference>
<keyword evidence="11 14" id="KW-0460">Magnesium</keyword>
<accession>A0A290QCL4</accession>
<comment type="subunit">
    <text evidence="14">Homodimer.</text>
</comment>
<feature type="binding site" evidence="14">
    <location>
        <begin position="161"/>
        <end position="165"/>
    </location>
    <ligand>
        <name>D-ribulose 5-phosphate</name>
        <dbReference type="ChEBI" id="CHEBI:58121"/>
    </ligand>
</feature>
<organism evidence="16 17">
    <name type="scientific">Nibricoccus aquaticus</name>
    <dbReference type="NCBI Taxonomy" id="2576891"/>
    <lineage>
        <taxon>Bacteria</taxon>
        <taxon>Pseudomonadati</taxon>
        <taxon>Verrucomicrobiota</taxon>
        <taxon>Opitutia</taxon>
        <taxon>Opitutales</taxon>
        <taxon>Opitutaceae</taxon>
        <taxon>Nibricoccus</taxon>
    </lineage>
</organism>
<comment type="similarity">
    <text evidence="5">In the N-terminal section; belongs to the DHBP synthase family.</text>
</comment>
<dbReference type="EMBL" id="CP023344">
    <property type="protein sequence ID" value="ATC65997.1"/>
    <property type="molecule type" value="Genomic_DNA"/>
</dbReference>
<dbReference type="Gene3D" id="3.40.50.10990">
    <property type="entry name" value="GTP cyclohydrolase II"/>
    <property type="match status" value="1"/>
</dbReference>
<gene>
    <name evidence="14 16" type="primary">ribB</name>
    <name evidence="16" type="ORF">CMV30_04960</name>
</gene>
<dbReference type="EC" id="4.1.99.12" evidence="7 14"/>
<evidence type="ECO:0000256" key="1">
    <source>
        <dbReference type="ARBA" id="ARBA00000141"/>
    </source>
</evidence>
<evidence type="ECO:0000313" key="16">
    <source>
        <dbReference type="EMBL" id="ATC65997.1"/>
    </source>
</evidence>
<keyword evidence="10 14" id="KW-0479">Metal-binding</keyword>
<comment type="catalytic activity">
    <reaction evidence="1 14">
        <text>D-ribulose 5-phosphate = (2S)-2-hydroxy-3-oxobutyl phosphate + formate + H(+)</text>
        <dbReference type="Rhea" id="RHEA:18457"/>
        <dbReference type="ChEBI" id="CHEBI:15378"/>
        <dbReference type="ChEBI" id="CHEBI:15740"/>
        <dbReference type="ChEBI" id="CHEBI:58121"/>
        <dbReference type="ChEBI" id="CHEBI:58830"/>
        <dbReference type="EC" id="4.1.99.12"/>
    </reaction>
</comment>
<keyword evidence="9 14" id="KW-0686">Riboflavin biosynthesis</keyword>
<dbReference type="GO" id="GO:0030145">
    <property type="term" value="F:manganese ion binding"/>
    <property type="evidence" value="ECO:0007669"/>
    <property type="project" value="UniProtKB-UniRule"/>
</dbReference>
<dbReference type="Gene3D" id="3.90.870.10">
    <property type="entry name" value="DHBP synthase"/>
    <property type="match status" value="1"/>
</dbReference>
<evidence type="ECO:0000256" key="3">
    <source>
        <dbReference type="ARBA" id="ARBA00002284"/>
    </source>
</evidence>
<dbReference type="GO" id="GO:0003935">
    <property type="term" value="F:GTP cyclohydrolase II activity"/>
    <property type="evidence" value="ECO:0007669"/>
    <property type="project" value="TreeGrafter"/>
</dbReference>
<feature type="binding site" evidence="14">
    <location>
        <begin position="48"/>
        <end position="49"/>
    </location>
    <ligand>
        <name>D-ribulose 5-phosphate</name>
        <dbReference type="ChEBI" id="CHEBI:58121"/>
    </ligand>
</feature>
<dbReference type="Proteomes" id="UP000217265">
    <property type="component" value="Chromosome"/>
</dbReference>